<gene>
    <name evidence="2" type="ORF">HYN43_011110</name>
</gene>
<keyword evidence="1" id="KW-1133">Transmembrane helix</keyword>
<name>A0A494VXT9_9SPHI</name>
<proteinExistence type="predicted"/>
<dbReference type="KEGG" id="muh:HYN43_011110"/>
<dbReference type="EMBL" id="CP032869">
    <property type="protein sequence ID" value="AYL95802.1"/>
    <property type="molecule type" value="Genomic_DNA"/>
</dbReference>
<feature type="transmembrane region" description="Helical" evidence="1">
    <location>
        <begin position="48"/>
        <end position="70"/>
    </location>
</feature>
<keyword evidence="3" id="KW-1185">Reference proteome</keyword>
<evidence type="ECO:0000313" key="2">
    <source>
        <dbReference type="EMBL" id="AYL95802.1"/>
    </source>
</evidence>
<protein>
    <submittedName>
        <fullName evidence="2">Uncharacterized protein</fullName>
    </submittedName>
</protein>
<keyword evidence="1" id="KW-0472">Membrane</keyword>
<dbReference type="Proteomes" id="UP000270046">
    <property type="component" value="Chromosome"/>
</dbReference>
<sequence>MTKPWPLMIRPPVCFNEKGNWSINIVIKLTYGQILDIFLKIRIVKKCFVLLMLLHRFILVAGFIILTAGLKK</sequence>
<keyword evidence="1" id="KW-0812">Transmembrane</keyword>
<reference evidence="2 3" key="1">
    <citation type="submission" date="2018-10" db="EMBL/GenBank/DDBJ databases">
        <title>Genome sequencing of Mucilaginibacter sp. HYN0043.</title>
        <authorList>
            <person name="Kim M."/>
            <person name="Yi H."/>
        </authorList>
    </citation>
    <scope>NUCLEOTIDE SEQUENCE [LARGE SCALE GENOMIC DNA]</scope>
    <source>
        <strain evidence="2 3">HYN0043</strain>
    </source>
</reference>
<accession>A0A494VXT9</accession>
<evidence type="ECO:0000313" key="3">
    <source>
        <dbReference type="Proteomes" id="UP000270046"/>
    </source>
</evidence>
<dbReference type="AlphaFoldDB" id="A0A494VXT9"/>
<evidence type="ECO:0000256" key="1">
    <source>
        <dbReference type="SAM" id="Phobius"/>
    </source>
</evidence>
<organism evidence="2 3">
    <name type="scientific">Mucilaginibacter celer</name>
    <dbReference type="NCBI Taxonomy" id="2305508"/>
    <lineage>
        <taxon>Bacteria</taxon>
        <taxon>Pseudomonadati</taxon>
        <taxon>Bacteroidota</taxon>
        <taxon>Sphingobacteriia</taxon>
        <taxon>Sphingobacteriales</taxon>
        <taxon>Sphingobacteriaceae</taxon>
        <taxon>Mucilaginibacter</taxon>
    </lineage>
</organism>